<gene>
    <name evidence="12 16" type="primary">dapA</name>
    <name evidence="16" type="ORF">Epro_0761</name>
</gene>
<evidence type="ECO:0000256" key="11">
    <source>
        <dbReference type="ARBA" id="ARBA00047836"/>
    </source>
</evidence>
<proteinExistence type="inferred from homology"/>
<dbReference type="InterPro" id="IPR002220">
    <property type="entry name" value="DapA-like"/>
</dbReference>
<evidence type="ECO:0000313" key="16">
    <source>
        <dbReference type="EMBL" id="AKL98140.1"/>
    </source>
</evidence>
<feature type="active site" description="Proton donor/acceptor" evidence="12 14">
    <location>
        <position position="132"/>
    </location>
</feature>
<dbReference type="NCBIfam" id="TIGR00674">
    <property type="entry name" value="dapA"/>
    <property type="match status" value="1"/>
</dbReference>
<dbReference type="PIRSF" id="PIRSF001365">
    <property type="entry name" value="DHDPS"/>
    <property type="match status" value="1"/>
</dbReference>
<dbReference type="STRING" id="1408281.Epro_0761"/>
<evidence type="ECO:0000256" key="5">
    <source>
        <dbReference type="ARBA" id="ARBA00022490"/>
    </source>
</evidence>
<dbReference type="HAMAP" id="MF_00418">
    <property type="entry name" value="DapA"/>
    <property type="match status" value="1"/>
</dbReference>
<feature type="site" description="Part of a proton relay during catalysis" evidence="12">
    <location>
        <position position="106"/>
    </location>
</feature>
<dbReference type="PATRIC" id="fig|1408281.3.peg.779"/>
<evidence type="ECO:0000313" key="17">
    <source>
        <dbReference type="Proteomes" id="UP000035337"/>
    </source>
</evidence>
<dbReference type="Proteomes" id="UP000035337">
    <property type="component" value="Chromosome"/>
</dbReference>
<feature type="binding site" evidence="12 15">
    <location>
        <position position="202"/>
    </location>
    <ligand>
        <name>pyruvate</name>
        <dbReference type="ChEBI" id="CHEBI:15361"/>
    </ligand>
</feature>
<keyword evidence="17" id="KW-1185">Reference proteome</keyword>
<feature type="site" description="Part of a proton relay during catalysis" evidence="12">
    <location>
        <position position="43"/>
    </location>
</feature>
<dbReference type="GO" id="GO:0005829">
    <property type="term" value="C:cytosol"/>
    <property type="evidence" value="ECO:0007669"/>
    <property type="project" value="TreeGrafter"/>
</dbReference>
<evidence type="ECO:0000256" key="15">
    <source>
        <dbReference type="PIRSR" id="PIRSR001365-2"/>
    </source>
</evidence>
<keyword evidence="10 12" id="KW-0704">Schiff base</keyword>
<dbReference type="GO" id="GO:0019877">
    <property type="term" value="P:diaminopimelate biosynthetic process"/>
    <property type="evidence" value="ECO:0007669"/>
    <property type="project" value="UniProtKB-UniRule"/>
</dbReference>
<dbReference type="SMART" id="SM01130">
    <property type="entry name" value="DHDPS"/>
    <property type="match status" value="1"/>
</dbReference>
<dbReference type="EMBL" id="CP009498">
    <property type="protein sequence ID" value="AKL98140.1"/>
    <property type="molecule type" value="Genomic_DNA"/>
</dbReference>
<comment type="subunit">
    <text evidence="12">Homotetramer; dimer of dimers.</text>
</comment>
<dbReference type="KEGG" id="epo:Epro_0761"/>
<comment type="similarity">
    <text evidence="3 12 13">Belongs to the DapA family.</text>
</comment>
<dbReference type="SUPFAM" id="SSF51569">
    <property type="entry name" value="Aldolase"/>
    <property type="match status" value="1"/>
</dbReference>
<evidence type="ECO:0000256" key="2">
    <source>
        <dbReference type="ARBA" id="ARBA00005120"/>
    </source>
</evidence>
<evidence type="ECO:0000256" key="4">
    <source>
        <dbReference type="ARBA" id="ARBA00012086"/>
    </source>
</evidence>
<evidence type="ECO:0000256" key="1">
    <source>
        <dbReference type="ARBA" id="ARBA00003294"/>
    </source>
</evidence>
<keyword evidence="8 12" id="KW-0457">Lysine biosynthesis</keyword>
<name>A0A0G3WJT2_9BACT</name>
<comment type="catalytic activity">
    <reaction evidence="11 12">
        <text>L-aspartate 4-semialdehyde + pyruvate = (2S,4S)-4-hydroxy-2,3,4,5-tetrahydrodipicolinate + H2O + H(+)</text>
        <dbReference type="Rhea" id="RHEA:34171"/>
        <dbReference type="ChEBI" id="CHEBI:15361"/>
        <dbReference type="ChEBI" id="CHEBI:15377"/>
        <dbReference type="ChEBI" id="CHEBI:15378"/>
        <dbReference type="ChEBI" id="CHEBI:67139"/>
        <dbReference type="ChEBI" id="CHEBI:537519"/>
        <dbReference type="EC" id="4.3.3.7"/>
    </reaction>
</comment>
<reference evidence="16 17" key="1">
    <citation type="submission" date="2014-09" db="EMBL/GenBank/DDBJ databases">
        <title>Complete genome sequence of Endomicrobium proavitum.</title>
        <authorList>
            <person name="Zheng H."/>
        </authorList>
    </citation>
    <scope>NUCLEOTIDE SEQUENCE [LARGE SCALE GENOMIC DNA]</scope>
    <source>
        <strain evidence="16 17">Rsa215</strain>
    </source>
</reference>
<accession>A0A0G3WJT2</accession>
<protein>
    <recommendedName>
        <fullName evidence="4 12">4-hydroxy-tetrahydrodipicolinate synthase</fullName>
        <shortName evidence="12">HTPA synthase</shortName>
        <ecNumber evidence="4 12">4.3.3.7</ecNumber>
    </recommendedName>
</protein>
<evidence type="ECO:0000256" key="13">
    <source>
        <dbReference type="PIRNR" id="PIRNR001365"/>
    </source>
</evidence>
<organism evidence="16 17">
    <name type="scientific">Endomicrobium proavitum</name>
    <dbReference type="NCBI Taxonomy" id="1408281"/>
    <lineage>
        <taxon>Bacteria</taxon>
        <taxon>Pseudomonadati</taxon>
        <taxon>Elusimicrobiota</taxon>
        <taxon>Endomicrobiia</taxon>
        <taxon>Endomicrobiales</taxon>
        <taxon>Endomicrobiaceae</taxon>
        <taxon>Endomicrobium</taxon>
    </lineage>
</organism>
<dbReference type="RefSeq" id="WP_052570679.1">
    <property type="nucleotide sequence ID" value="NZ_CP009498.1"/>
</dbReference>
<evidence type="ECO:0000256" key="9">
    <source>
        <dbReference type="ARBA" id="ARBA00023239"/>
    </source>
</evidence>
<comment type="caution">
    <text evidence="12">Was originally thought to be a dihydrodipicolinate synthase (DHDPS), catalyzing the condensation of (S)-aspartate-beta-semialdehyde [(S)-ASA] and pyruvate to dihydrodipicolinate (DHDP). However, it was shown in E.coli that the product of the enzymatic reaction is not dihydrodipicolinate but in fact (4S)-4-hydroxy-2,3,4,5-tetrahydro-(2S)-dipicolinic acid (HTPA), and that the consecutive dehydration reaction leading to DHDP is not spontaneous but catalyzed by DapB.</text>
</comment>
<keyword evidence="5 12" id="KW-0963">Cytoplasm</keyword>
<keyword evidence="6 12" id="KW-0028">Amino-acid biosynthesis</keyword>
<dbReference type="Pfam" id="PF00701">
    <property type="entry name" value="DHDPS"/>
    <property type="match status" value="1"/>
</dbReference>
<evidence type="ECO:0000256" key="6">
    <source>
        <dbReference type="ARBA" id="ARBA00022605"/>
    </source>
</evidence>
<dbReference type="UniPathway" id="UPA00034">
    <property type="reaction ID" value="UER00017"/>
</dbReference>
<dbReference type="PANTHER" id="PTHR12128">
    <property type="entry name" value="DIHYDRODIPICOLINATE SYNTHASE"/>
    <property type="match status" value="1"/>
</dbReference>
<feature type="active site" description="Schiff-base intermediate with substrate" evidence="12 14">
    <location>
        <position position="161"/>
    </location>
</feature>
<dbReference type="AlphaFoldDB" id="A0A0G3WJT2"/>
<evidence type="ECO:0000256" key="10">
    <source>
        <dbReference type="ARBA" id="ARBA00023270"/>
    </source>
</evidence>
<comment type="subcellular location">
    <subcellularLocation>
        <location evidence="12">Cytoplasm</location>
    </subcellularLocation>
</comment>
<sequence>MFSGVYTALITPFKNDKVDFDAFGALIESQYKAGVNGIVPCGTTGESPTLSYEEHEAVIEFAVRAAKGKMKVLAGTGSNSTDEAIHFTKFAKKAGCDGALVVSPYYNKPTQKGLYLHFKTIADAVDIPIVVYNIAGRTGVNVEPATLAKLTKDCKNIIGVKESSGSLDQMSAIKSLSPNIDLISGDDALTLPLLSVGGCGVISVLTNIAPAEVVALVKAFNAGNIKEAAKIHYKLLPITKAMFIETNPIPVKTAAALLGICQLELRLPMCEMEETNKAKLEKALRDFGLLK</sequence>
<dbReference type="PRINTS" id="PR00146">
    <property type="entry name" value="DHPICSNTHASE"/>
</dbReference>
<evidence type="ECO:0000256" key="8">
    <source>
        <dbReference type="ARBA" id="ARBA00023154"/>
    </source>
</evidence>
<dbReference type="GO" id="GO:0008840">
    <property type="term" value="F:4-hydroxy-tetrahydrodipicolinate synthase activity"/>
    <property type="evidence" value="ECO:0007669"/>
    <property type="project" value="UniProtKB-UniRule"/>
</dbReference>
<dbReference type="PROSITE" id="PS00665">
    <property type="entry name" value="DHDPS_1"/>
    <property type="match status" value="1"/>
</dbReference>
<evidence type="ECO:0000256" key="14">
    <source>
        <dbReference type="PIRSR" id="PIRSR001365-1"/>
    </source>
</evidence>
<keyword evidence="7 12" id="KW-0220">Diaminopimelate biosynthesis</keyword>
<dbReference type="InterPro" id="IPR013785">
    <property type="entry name" value="Aldolase_TIM"/>
</dbReference>
<dbReference type="CDD" id="cd00950">
    <property type="entry name" value="DHDPS"/>
    <property type="match status" value="1"/>
</dbReference>
<dbReference type="OrthoDB" id="9782828at2"/>
<evidence type="ECO:0000256" key="12">
    <source>
        <dbReference type="HAMAP-Rule" id="MF_00418"/>
    </source>
</evidence>
<dbReference type="InterPro" id="IPR005263">
    <property type="entry name" value="DapA"/>
</dbReference>
<dbReference type="Gene3D" id="3.20.20.70">
    <property type="entry name" value="Aldolase class I"/>
    <property type="match status" value="1"/>
</dbReference>
<keyword evidence="9 12" id="KW-0456">Lyase</keyword>
<dbReference type="EC" id="4.3.3.7" evidence="4 12"/>
<evidence type="ECO:0000256" key="3">
    <source>
        <dbReference type="ARBA" id="ARBA00007592"/>
    </source>
</evidence>
<comment type="function">
    <text evidence="1 12">Catalyzes the condensation of (S)-aspartate-beta-semialdehyde [(S)-ASA] and pyruvate to 4-hydroxy-tetrahydrodipicolinate (HTPA).</text>
</comment>
<dbReference type="GO" id="GO:0009089">
    <property type="term" value="P:lysine biosynthetic process via diaminopimelate"/>
    <property type="evidence" value="ECO:0007669"/>
    <property type="project" value="UniProtKB-UniRule"/>
</dbReference>
<dbReference type="InterPro" id="IPR020624">
    <property type="entry name" value="Schiff_base-form_aldolases_CS"/>
</dbReference>
<comment type="pathway">
    <text evidence="2 12">Amino-acid biosynthesis; L-lysine biosynthesis via DAP pathway; (S)-tetrahydrodipicolinate from L-aspartate: step 3/4.</text>
</comment>
<feature type="binding site" evidence="12 15">
    <location>
        <position position="44"/>
    </location>
    <ligand>
        <name>pyruvate</name>
        <dbReference type="ChEBI" id="CHEBI:15361"/>
    </ligand>
</feature>
<evidence type="ECO:0000256" key="7">
    <source>
        <dbReference type="ARBA" id="ARBA00022915"/>
    </source>
</evidence>
<dbReference type="PANTHER" id="PTHR12128:SF66">
    <property type="entry name" value="4-HYDROXY-2-OXOGLUTARATE ALDOLASE, MITOCHONDRIAL"/>
    <property type="match status" value="1"/>
</dbReference>